<feature type="domain" description="Glutaredoxin" evidence="1">
    <location>
        <begin position="11"/>
        <end position="67"/>
    </location>
</feature>
<sequence length="91" mass="9824">MTEATASAAPITMYGAEWCGDCRRSKKLLATLGVAYDYVDLEVVQDGADRAHAISGRTQIPVIVFPDDTHLVEPTDRDLHAKLSALGRIPA</sequence>
<dbReference type="AlphaFoldDB" id="A0A3A5MMJ4"/>
<organism evidence="2 3">
    <name type="scientific">Cryobacterium melibiosiphilum</name>
    <dbReference type="NCBI Taxonomy" id="995039"/>
    <lineage>
        <taxon>Bacteria</taxon>
        <taxon>Bacillati</taxon>
        <taxon>Actinomycetota</taxon>
        <taxon>Actinomycetes</taxon>
        <taxon>Micrococcales</taxon>
        <taxon>Microbacteriaceae</taxon>
        <taxon>Cryobacterium</taxon>
    </lineage>
</organism>
<dbReference type="Proteomes" id="UP000272015">
    <property type="component" value="Unassembled WGS sequence"/>
</dbReference>
<dbReference type="EMBL" id="QZVS01000058">
    <property type="protein sequence ID" value="RJT90592.1"/>
    <property type="molecule type" value="Genomic_DNA"/>
</dbReference>
<name>A0A3A5MMJ4_9MICO</name>
<evidence type="ECO:0000259" key="1">
    <source>
        <dbReference type="Pfam" id="PF00462"/>
    </source>
</evidence>
<gene>
    <name evidence="2" type="ORF">D6T64_03485</name>
</gene>
<accession>A0A3A5MMJ4</accession>
<evidence type="ECO:0000313" key="3">
    <source>
        <dbReference type="Proteomes" id="UP000272015"/>
    </source>
</evidence>
<dbReference type="OrthoDB" id="8991911at2"/>
<proteinExistence type="predicted"/>
<dbReference type="PANTHER" id="PTHR34386">
    <property type="entry name" value="GLUTAREDOXIN"/>
    <property type="match status" value="1"/>
</dbReference>
<protein>
    <submittedName>
        <fullName evidence="2">NrdH-redoxin</fullName>
    </submittedName>
</protein>
<keyword evidence="3" id="KW-1185">Reference proteome</keyword>
<evidence type="ECO:0000313" key="2">
    <source>
        <dbReference type="EMBL" id="RJT90592.1"/>
    </source>
</evidence>
<dbReference type="InterPro" id="IPR002109">
    <property type="entry name" value="Glutaredoxin"/>
</dbReference>
<dbReference type="PANTHER" id="PTHR34386:SF1">
    <property type="entry name" value="GLUTAREDOXIN-LIKE PROTEIN NRDH"/>
    <property type="match status" value="1"/>
</dbReference>
<reference evidence="2 3" key="1">
    <citation type="submission" date="2018-09" db="EMBL/GenBank/DDBJ databases">
        <title>Novel species of Cryobacterium.</title>
        <authorList>
            <person name="Liu Q."/>
            <person name="Xin Y.-H."/>
        </authorList>
    </citation>
    <scope>NUCLEOTIDE SEQUENCE [LARGE SCALE GENOMIC DNA]</scope>
    <source>
        <strain evidence="2 3">Hh39</strain>
    </source>
</reference>
<dbReference type="GO" id="GO:0009055">
    <property type="term" value="F:electron transfer activity"/>
    <property type="evidence" value="ECO:0007669"/>
    <property type="project" value="TreeGrafter"/>
</dbReference>
<dbReference type="InterPro" id="IPR051548">
    <property type="entry name" value="Grx-like_ET"/>
</dbReference>
<dbReference type="GO" id="GO:0045454">
    <property type="term" value="P:cell redox homeostasis"/>
    <property type="evidence" value="ECO:0007669"/>
    <property type="project" value="TreeGrafter"/>
</dbReference>
<dbReference type="InterPro" id="IPR036249">
    <property type="entry name" value="Thioredoxin-like_sf"/>
</dbReference>
<dbReference type="PROSITE" id="PS51354">
    <property type="entry name" value="GLUTAREDOXIN_2"/>
    <property type="match status" value="1"/>
</dbReference>
<dbReference type="Pfam" id="PF00462">
    <property type="entry name" value="Glutaredoxin"/>
    <property type="match status" value="1"/>
</dbReference>
<comment type="caution">
    <text evidence="2">The sequence shown here is derived from an EMBL/GenBank/DDBJ whole genome shotgun (WGS) entry which is preliminary data.</text>
</comment>
<dbReference type="SUPFAM" id="SSF52833">
    <property type="entry name" value="Thioredoxin-like"/>
    <property type="match status" value="1"/>
</dbReference>
<dbReference type="Gene3D" id="3.40.30.10">
    <property type="entry name" value="Glutaredoxin"/>
    <property type="match status" value="1"/>
</dbReference>
<dbReference type="RefSeq" id="WP_119971663.1">
    <property type="nucleotide sequence ID" value="NZ_JBHSQA010000005.1"/>
</dbReference>
<dbReference type="CDD" id="cd02976">
    <property type="entry name" value="NrdH"/>
    <property type="match status" value="1"/>
</dbReference>